<feature type="binding site" evidence="5">
    <location>
        <begin position="80"/>
        <end position="81"/>
    </location>
    <ligand>
        <name>substrate</name>
    </ligand>
</feature>
<dbReference type="SUPFAM" id="SSF53474">
    <property type="entry name" value="alpha/beta-Hydrolases"/>
    <property type="match status" value="1"/>
</dbReference>
<sequence length="254" mass="27447">MTIHIDSDGRGDDLVLIHGWGIHGGVWQSVAERLAEDYCVHRVDLPGCGHSPMVEPYTLAALAAELAAAFPLPVHVLGWSLGGAVGVEWALSQPEQVRSLTLCASSPCFMERPDWPHGTPPTVLGQFASSLADDYAATLEMFLGLQVMGSRDGRAVLRALQGHLEARPAPSRAALFEGLAILRQTDLRPRMAGLVCPLLLQYGDRDRMTPPAAGHWLAEVTGAQLVLHQGAGHAPFISHQQAFIETQREFLARC</sequence>
<feature type="domain" description="AB hydrolase-1" evidence="6">
    <location>
        <begin position="14"/>
        <end position="245"/>
    </location>
</feature>
<dbReference type="InterPro" id="IPR029058">
    <property type="entry name" value="AB_hydrolase_fold"/>
</dbReference>
<feature type="binding site" evidence="5">
    <location>
        <begin position="142"/>
        <end position="146"/>
    </location>
    <ligand>
        <name>substrate</name>
    </ligand>
</feature>
<comment type="subunit">
    <text evidence="5">Monomer.</text>
</comment>
<dbReference type="EMBL" id="JBHSBU010000001">
    <property type="protein sequence ID" value="MFC4160969.1"/>
    <property type="molecule type" value="Genomic_DNA"/>
</dbReference>
<evidence type="ECO:0000313" key="8">
    <source>
        <dbReference type="Proteomes" id="UP001595791"/>
    </source>
</evidence>
<dbReference type="Proteomes" id="UP001595791">
    <property type="component" value="Unassembled WGS sequence"/>
</dbReference>
<evidence type="ECO:0000256" key="2">
    <source>
        <dbReference type="ARBA" id="ARBA00022490"/>
    </source>
</evidence>
<dbReference type="Pfam" id="PF12697">
    <property type="entry name" value="Abhydrolase_6"/>
    <property type="match status" value="1"/>
</dbReference>
<proteinExistence type="inferred from homology"/>
<name>A0ABV8MSE5_9NEIS</name>
<evidence type="ECO:0000256" key="1">
    <source>
        <dbReference type="ARBA" id="ARBA00022487"/>
    </source>
</evidence>
<dbReference type="InterPro" id="IPR010076">
    <property type="entry name" value="BioH"/>
</dbReference>
<feature type="binding site" evidence="5">
    <location>
        <position position="20"/>
    </location>
    <ligand>
        <name>substrate</name>
    </ligand>
</feature>
<feature type="active site" description="Nucleophile" evidence="5">
    <location>
        <position position="80"/>
    </location>
</feature>
<feature type="binding site" evidence="5">
    <location>
        <position position="233"/>
    </location>
    <ligand>
        <name>substrate</name>
    </ligand>
</feature>
<comment type="subcellular location">
    <subcellularLocation>
        <location evidence="5">Cytoplasm</location>
    </subcellularLocation>
</comment>
<comment type="pathway">
    <text evidence="5">Cofactor biosynthesis; biotin biosynthesis.</text>
</comment>
<keyword evidence="4 5" id="KW-0378">Hydrolase</keyword>
<dbReference type="PANTHER" id="PTHR43194:SF5">
    <property type="entry name" value="PIMELOYL-[ACYL-CARRIER PROTEIN] METHYL ESTER ESTERASE"/>
    <property type="match status" value="1"/>
</dbReference>
<dbReference type="EC" id="3.1.1.85" evidence="5"/>
<dbReference type="Gene3D" id="3.40.50.1820">
    <property type="entry name" value="alpha/beta hydrolase"/>
    <property type="match status" value="1"/>
</dbReference>
<evidence type="ECO:0000313" key="7">
    <source>
        <dbReference type="EMBL" id="MFC4160969.1"/>
    </source>
</evidence>
<evidence type="ECO:0000259" key="6">
    <source>
        <dbReference type="Pfam" id="PF12697"/>
    </source>
</evidence>
<keyword evidence="3 5" id="KW-0093">Biotin biosynthesis</keyword>
<comment type="catalytic activity">
    <reaction evidence="5">
        <text>6-carboxyhexanoyl-[ACP] methyl ester + H2O = 6-carboxyhexanoyl-[ACP] + methanol + H(+)</text>
        <dbReference type="Rhea" id="RHEA:42700"/>
        <dbReference type="Rhea" id="RHEA-COMP:9955"/>
        <dbReference type="Rhea" id="RHEA-COMP:10186"/>
        <dbReference type="ChEBI" id="CHEBI:15377"/>
        <dbReference type="ChEBI" id="CHEBI:15378"/>
        <dbReference type="ChEBI" id="CHEBI:17790"/>
        <dbReference type="ChEBI" id="CHEBI:78846"/>
        <dbReference type="ChEBI" id="CHEBI:82735"/>
        <dbReference type="EC" id="3.1.1.85"/>
    </reaction>
</comment>
<dbReference type="NCBIfam" id="TIGR01738">
    <property type="entry name" value="bioH"/>
    <property type="match status" value="1"/>
</dbReference>
<keyword evidence="1 5" id="KW-0719">Serine esterase</keyword>
<dbReference type="GO" id="GO:0090499">
    <property type="term" value="F:pimelyl-[acyl-carrier protein] methyl ester esterase activity"/>
    <property type="evidence" value="ECO:0007669"/>
    <property type="project" value="UniProtKB-EC"/>
</dbReference>
<keyword evidence="8" id="KW-1185">Reference proteome</keyword>
<dbReference type="InterPro" id="IPR050228">
    <property type="entry name" value="Carboxylesterase_BioH"/>
</dbReference>
<evidence type="ECO:0000256" key="5">
    <source>
        <dbReference type="HAMAP-Rule" id="MF_01260"/>
    </source>
</evidence>
<gene>
    <name evidence="5 7" type="primary">bioH</name>
    <name evidence="7" type="ORF">ACFOW7_16640</name>
</gene>
<evidence type="ECO:0000256" key="3">
    <source>
        <dbReference type="ARBA" id="ARBA00022756"/>
    </source>
</evidence>
<feature type="active site" evidence="5">
    <location>
        <position position="233"/>
    </location>
</feature>
<comment type="similarity">
    <text evidence="5">Belongs to the AB hydrolase superfamily. Carboxylesterase BioH family.</text>
</comment>
<dbReference type="PANTHER" id="PTHR43194">
    <property type="entry name" value="HYDROLASE ALPHA/BETA FOLD FAMILY"/>
    <property type="match status" value="1"/>
</dbReference>
<comment type="caution">
    <text evidence="7">The sequence shown here is derived from an EMBL/GenBank/DDBJ whole genome shotgun (WGS) entry which is preliminary data.</text>
</comment>
<feature type="active site" evidence="5">
    <location>
        <position position="206"/>
    </location>
</feature>
<organism evidence="7 8">
    <name type="scientific">Chitinimonas lacunae</name>
    <dbReference type="NCBI Taxonomy" id="1963018"/>
    <lineage>
        <taxon>Bacteria</taxon>
        <taxon>Pseudomonadati</taxon>
        <taxon>Pseudomonadota</taxon>
        <taxon>Betaproteobacteria</taxon>
        <taxon>Neisseriales</taxon>
        <taxon>Chitinibacteraceae</taxon>
        <taxon>Chitinimonas</taxon>
    </lineage>
</organism>
<dbReference type="InterPro" id="IPR000073">
    <property type="entry name" value="AB_hydrolase_1"/>
</dbReference>
<protein>
    <recommendedName>
        <fullName evidence="5">Pimeloyl-[acyl-carrier protein] methyl ester esterase</fullName>
        <ecNumber evidence="5">3.1.1.85</ecNumber>
    </recommendedName>
    <alternativeName>
        <fullName evidence="5">Biotin synthesis protein BioH</fullName>
    </alternativeName>
    <alternativeName>
        <fullName evidence="5">Carboxylesterase BioH</fullName>
    </alternativeName>
</protein>
<accession>A0ABV8MSE5</accession>
<reference evidence="8" key="1">
    <citation type="journal article" date="2019" name="Int. J. Syst. Evol. Microbiol.">
        <title>The Global Catalogue of Microorganisms (GCM) 10K type strain sequencing project: providing services to taxonomists for standard genome sequencing and annotation.</title>
        <authorList>
            <consortium name="The Broad Institute Genomics Platform"/>
            <consortium name="The Broad Institute Genome Sequencing Center for Infectious Disease"/>
            <person name="Wu L."/>
            <person name="Ma J."/>
        </authorList>
    </citation>
    <scope>NUCLEOTIDE SEQUENCE [LARGE SCALE GENOMIC DNA]</scope>
    <source>
        <strain evidence="8">LMG 29894</strain>
    </source>
</reference>
<comment type="function">
    <text evidence="5">The physiological role of BioH is to remove the methyl group introduced by BioC when the pimeloyl moiety is complete. It allows to synthesize pimeloyl-ACP via the fatty acid synthetic pathway through the hydrolysis of the ester bonds of pimeloyl-ACP esters.</text>
</comment>
<keyword evidence="2 5" id="KW-0963">Cytoplasm</keyword>
<evidence type="ECO:0000256" key="4">
    <source>
        <dbReference type="ARBA" id="ARBA00022801"/>
    </source>
</evidence>
<dbReference type="HAMAP" id="MF_01260">
    <property type="entry name" value="Carboxylester"/>
    <property type="match status" value="1"/>
</dbReference>
<dbReference type="RefSeq" id="WP_378166375.1">
    <property type="nucleotide sequence ID" value="NZ_JBHSBU010000001.1"/>
</dbReference>